<evidence type="ECO:0000256" key="4">
    <source>
        <dbReference type="ARBA" id="ARBA00023136"/>
    </source>
</evidence>
<feature type="transmembrane region" description="Helical" evidence="6">
    <location>
        <begin position="253"/>
        <end position="272"/>
    </location>
</feature>
<organism evidence="7 8">
    <name type="scientific">Thelonectria olida</name>
    <dbReference type="NCBI Taxonomy" id="1576542"/>
    <lineage>
        <taxon>Eukaryota</taxon>
        <taxon>Fungi</taxon>
        <taxon>Dikarya</taxon>
        <taxon>Ascomycota</taxon>
        <taxon>Pezizomycotina</taxon>
        <taxon>Sordariomycetes</taxon>
        <taxon>Hypocreomycetidae</taxon>
        <taxon>Hypocreales</taxon>
        <taxon>Nectriaceae</taxon>
        <taxon>Thelonectria</taxon>
    </lineage>
</organism>
<evidence type="ECO:0000256" key="3">
    <source>
        <dbReference type="ARBA" id="ARBA00022989"/>
    </source>
</evidence>
<dbReference type="Pfam" id="PF04479">
    <property type="entry name" value="RTA1"/>
    <property type="match status" value="1"/>
</dbReference>
<dbReference type="PANTHER" id="PTHR31465">
    <property type="entry name" value="PROTEIN RTA1-RELATED"/>
    <property type="match status" value="1"/>
</dbReference>
<dbReference type="GO" id="GO:0000324">
    <property type="term" value="C:fungal-type vacuole"/>
    <property type="evidence" value="ECO:0007669"/>
    <property type="project" value="TreeGrafter"/>
</dbReference>
<dbReference type="EMBL" id="JAGPYM010000005">
    <property type="protein sequence ID" value="KAH6894455.1"/>
    <property type="molecule type" value="Genomic_DNA"/>
</dbReference>
<dbReference type="OrthoDB" id="4521223at2759"/>
<dbReference type="Proteomes" id="UP000777438">
    <property type="component" value="Unassembled WGS sequence"/>
</dbReference>
<evidence type="ECO:0000313" key="8">
    <source>
        <dbReference type="Proteomes" id="UP000777438"/>
    </source>
</evidence>
<sequence length="323" mass="36101">MSKMATLPNGLVTFGPNANCTLDLCPLEASLLRYRPSIPANVVFICVFGLSMLLHVWQGWRTKTWGFMSCMISGCILEIIGYIGRLIVYNNPFDFNGFLMQIICITVAPVFFCSAIYVLLSQVINYVDASISRIKPQAFYWFFIPCDVVSLVLQAVGGALSCVGSTKHDVEIGENISLAGLIFQVITLVIFISLFADYVWRAKKSSSEYRLDKTMLIFLSFLFFSTFFILVRCAYRIVELQEGYFSAIFRDEPLFIALESCIMCVAVVLLNLGHPGKVFAKKQQRPLDTEQPCEELELSVPSPRAGSPENVSVSDLCKNRSSS</sequence>
<comment type="subcellular location">
    <subcellularLocation>
        <location evidence="1">Membrane</location>
        <topology evidence="1">Multi-pass membrane protein</topology>
    </subcellularLocation>
</comment>
<feature type="region of interest" description="Disordered" evidence="5">
    <location>
        <begin position="283"/>
        <end position="323"/>
    </location>
</feature>
<proteinExistence type="predicted"/>
<feature type="transmembrane region" description="Helical" evidence="6">
    <location>
        <begin position="176"/>
        <end position="196"/>
    </location>
</feature>
<evidence type="ECO:0000256" key="1">
    <source>
        <dbReference type="ARBA" id="ARBA00004141"/>
    </source>
</evidence>
<evidence type="ECO:0000256" key="5">
    <source>
        <dbReference type="SAM" id="MobiDB-lite"/>
    </source>
</evidence>
<feature type="transmembrane region" description="Helical" evidence="6">
    <location>
        <begin position="138"/>
        <end position="156"/>
    </location>
</feature>
<reference evidence="7 8" key="1">
    <citation type="journal article" date="2021" name="Nat. Commun.">
        <title>Genetic determinants of endophytism in the Arabidopsis root mycobiome.</title>
        <authorList>
            <person name="Mesny F."/>
            <person name="Miyauchi S."/>
            <person name="Thiergart T."/>
            <person name="Pickel B."/>
            <person name="Atanasova L."/>
            <person name="Karlsson M."/>
            <person name="Huettel B."/>
            <person name="Barry K.W."/>
            <person name="Haridas S."/>
            <person name="Chen C."/>
            <person name="Bauer D."/>
            <person name="Andreopoulos W."/>
            <person name="Pangilinan J."/>
            <person name="LaButti K."/>
            <person name="Riley R."/>
            <person name="Lipzen A."/>
            <person name="Clum A."/>
            <person name="Drula E."/>
            <person name="Henrissat B."/>
            <person name="Kohler A."/>
            <person name="Grigoriev I.V."/>
            <person name="Martin F.M."/>
            <person name="Hacquard S."/>
        </authorList>
    </citation>
    <scope>NUCLEOTIDE SEQUENCE [LARGE SCALE GENOMIC DNA]</scope>
    <source>
        <strain evidence="7 8">MPI-CAGE-CH-0241</strain>
    </source>
</reference>
<dbReference type="AlphaFoldDB" id="A0A9P9AT16"/>
<evidence type="ECO:0000256" key="6">
    <source>
        <dbReference type="SAM" id="Phobius"/>
    </source>
</evidence>
<protein>
    <submittedName>
        <fullName evidence="7">RTA1 like protein-domain-containing protein</fullName>
    </submittedName>
</protein>
<keyword evidence="8" id="KW-1185">Reference proteome</keyword>
<feature type="transmembrane region" description="Helical" evidence="6">
    <location>
        <begin position="216"/>
        <end position="238"/>
    </location>
</feature>
<feature type="transmembrane region" description="Helical" evidence="6">
    <location>
        <begin position="64"/>
        <end position="87"/>
    </location>
</feature>
<dbReference type="GO" id="GO:0005886">
    <property type="term" value="C:plasma membrane"/>
    <property type="evidence" value="ECO:0007669"/>
    <property type="project" value="TreeGrafter"/>
</dbReference>
<keyword evidence="3 6" id="KW-1133">Transmembrane helix</keyword>
<accession>A0A9P9AT16</accession>
<comment type="caution">
    <text evidence="7">The sequence shown here is derived from an EMBL/GenBank/DDBJ whole genome shotgun (WGS) entry which is preliminary data.</text>
</comment>
<dbReference type="PANTHER" id="PTHR31465:SF9">
    <property type="entry name" value="SPHINGOID LONG-CHAIN BASE TRANSPORTER RSB1"/>
    <property type="match status" value="1"/>
</dbReference>
<keyword evidence="4 6" id="KW-0472">Membrane</keyword>
<evidence type="ECO:0000256" key="2">
    <source>
        <dbReference type="ARBA" id="ARBA00022692"/>
    </source>
</evidence>
<gene>
    <name evidence="7" type="ORF">B0T10DRAFT_252385</name>
</gene>
<dbReference type="InterPro" id="IPR007568">
    <property type="entry name" value="RTA1"/>
</dbReference>
<keyword evidence="2 6" id="KW-0812">Transmembrane</keyword>
<evidence type="ECO:0000313" key="7">
    <source>
        <dbReference type="EMBL" id="KAH6894455.1"/>
    </source>
</evidence>
<name>A0A9P9AT16_9HYPO</name>
<feature type="transmembrane region" description="Helical" evidence="6">
    <location>
        <begin position="99"/>
        <end position="126"/>
    </location>
</feature>
<feature type="transmembrane region" description="Helical" evidence="6">
    <location>
        <begin position="38"/>
        <end position="57"/>
    </location>
</feature>
<feature type="compositionally biased region" description="Polar residues" evidence="5">
    <location>
        <begin position="309"/>
        <end position="323"/>
    </location>
</feature>